<dbReference type="AlphaFoldDB" id="A0A165JU11"/>
<keyword evidence="6" id="KW-1185">Reference proteome</keyword>
<dbReference type="OMA" id="FHDVMTR"/>
<dbReference type="Gene3D" id="1.10.238.10">
    <property type="entry name" value="EF-hand"/>
    <property type="match status" value="1"/>
</dbReference>
<evidence type="ECO:0000256" key="3">
    <source>
        <dbReference type="ARBA" id="ARBA00022837"/>
    </source>
</evidence>
<dbReference type="RefSeq" id="XP_018192182.1">
    <property type="nucleotide sequence ID" value="XM_018331608.1"/>
</dbReference>
<dbReference type="STRING" id="1328760.A0A165JU11"/>
<accession>A0A165JU11</accession>
<dbReference type="InterPro" id="IPR050230">
    <property type="entry name" value="CALM/Myosin/TropC-like"/>
</dbReference>
<keyword evidence="2" id="KW-0677">Repeat</keyword>
<gene>
    <name evidence="5" type="ORF">L228DRAFT_243116</name>
</gene>
<name>A0A165JU11_XYLHT</name>
<dbReference type="SUPFAM" id="SSF47473">
    <property type="entry name" value="EF-hand"/>
    <property type="match status" value="1"/>
</dbReference>
<evidence type="ECO:0000313" key="5">
    <source>
        <dbReference type="EMBL" id="KZF26627.1"/>
    </source>
</evidence>
<evidence type="ECO:0000256" key="2">
    <source>
        <dbReference type="ARBA" id="ARBA00022737"/>
    </source>
</evidence>
<dbReference type="Proteomes" id="UP000076632">
    <property type="component" value="Unassembled WGS sequence"/>
</dbReference>
<dbReference type="PANTHER" id="PTHR23048">
    <property type="entry name" value="MYOSIN LIGHT CHAIN 1, 3"/>
    <property type="match status" value="1"/>
</dbReference>
<protein>
    <recommendedName>
        <fullName evidence="1">Calmodulin</fullName>
    </recommendedName>
</protein>
<reference evidence="5 6" key="1">
    <citation type="journal article" date="2016" name="Fungal Biol.">
        <title>The genome of Xylona heveae provides a window into fungal endophytism.</title>
        <authorList>
            <person name="Gazis R."/>
            <person name="Kuo A."/>
            <person name="Riley R."/>
            <person name="LaButti K."/>
            <person name="Lipzen A."/>
            <person name="Lin J."/>
            <person name="Amirebrahimi M."/>
            <person name="Hesse C.N."/>
            <person name="Spatafora J.W."/>
            <person name="Henrissat B."/>
            <person name="Hainaut M."/>
            <person name="Grigoriev I.V."/>
            <person name="Hibbett D.S."/>
        </authorList>
    </citation>
    <scope>NUCLEOTIDE SEQUENCE [LARGE SCALE GENOMIC DNA]</scope>
    <source>
        <strain evidence="5 6">TC161</strain>
    </source>
</reference>
<evidence type="ECO:0000256" key="4">
    <source>
        <dbReference type="SAM" id="MobiDB-lite"/>
    </source>
</evidence>
<evidence type="ECO:0000313" key="6">
    <source>
        <dbReference type="Proteomes" id="UP000076632"/>
    </source>
</evidence>
<dbReference type="InterPro" id="IPR011992">
    <property type="entry name" value="EF-hand-dom_pair"/>
</dbReference>
<evidence type="ECO:0000256" key="1">
    <source>
        <dbReference type="ARBA" id="ARBA00020786"/>
    </source>
</evidence>
<keyword evidence="3" id="KW-0106">Calcium</keyword>
<dbReference type="GeneID" id="28896745"/>
<sequence>MPAKRRPATAAAAAPKPTEKKTRQSKLAKENNISGEEEAEIREAWNLFSVPHEDYEGEKEGVIPVEEVRRALIALGLPPTNKDEMREIIETLDPTDVGFATYPSFVTICALKLRTRDDADLSEEVETAFRLFTHGAEGPISLAHLRRVARELREEVSDDVLRDMILEANGGEGVHRGVRLEDFEAVMRRAGVF</sequence>
<dbReference type="EMBL" id="KV407454">
    <property type="protein sequence ID" value="KZF26627.1"/>
    <property type="molecule type" value="Genomic_DNA"/>
</dbReference>
<dbReference type="FunFam" id="1.10.238.10:FF:000001">
    <property type="entry name" value="Calmodulin 1"/>
    <property type="match status" value="1"/>
</dbReference>
<organism evidence="5 6">
    <name type="scientific">Xylona heveae (strain CBS 132557 / TC161)</name>
    <dbReference type="NCBI Taxonomy" id="1328760"/>
    <lineage>
        <taxon>Eukaryota</taxon>
        <taxon>Fungi</taxon>
        <taxon>Dikarya</taxon>
        <taxon>Ascomycota</taxon>
        <taxon>Pezizomycotina</taxon>
        <taxon>Xylonomycetes</taxon>
        <taxon>Xylonales</taxon>
        <taxon>Xylonaceae</taxon>
        <taxon>Xylona</taxon>
    </lineage>
</organism>
<dbReference type="PANTHER" id="PTHR23048:SF59">
    <property type="entry name" value="EF-HAND SUPERFAMILY PROTEIN"/>
    <property type="match status" value="1"/>
</dbReference>
<feature type="region of interest" description="Disordered" evidence="4">
    <location>
        <begin position="1"/>
        <end position="36"/>
    </location>
</feature>
<dbReference type="OrthoDB" id="26525at2759"/>
<dbReference type="GO" id="GO:0016460">
    <property type="term" value="C:myosin II complex"/>
    <property type="evidence" value="ECO:0007669"/>
    <property type="project" value="TreeGrafter"/>
</dbReference>
<proteinExistence type="predicted"/>
<dbReference type="InParanoid" id="A0A165JU11"/>